<dbReference type="GO" id="GO:0030254">
    <property type="term" value="P:protein secretion by the type III secretion system"/>
    <property type="evidence" value="ECO:0007669"/>
    <property type="project" value="InterPro"/>
</dbReference>
<dbReference type="STRING" id="1437425.CSEC_1200"/>
<reference evidence="1" key="2">
    <citation type="submission" date="2014-09" db="EMBL/GenBank/DDBJ databases">
        <title>Criblamydia sequanensis harbors a mega-plasmid encoding arsenite resistance.</title>
        <authorList>
            <person name="Bertelli C."/>
            <person name="Goesmann A."/>
            <person name="Greub G."/>
        </authorList>
    </citation>
    <scope>NUCLEOTIDE SEQUENCE [LARGE SCALE GENOMIC DNA]</scope>
    <source>
        <strain evidence="1">CRIB-18</strain>
    </source>
</reference>
<dbReference type="SUPFAM" id="SSF69635">
    <property type="entry name" value="Type III secretory system chaperone-like"/>
    <property type="match status" value="1"/>
</dbReference>
<keyword evidence="2" id="KW-1185">Reference proteome</keyword>
<sequence length="154" mass="17124">MITGQLGALLEELGQALRIPNLQPDSNETCLLRLQNGVEVQIELDRRQNALIVGADLGELPLGRFREDLFEAALKANNDSKNPYGFFAYSQQKEHLILFDRLDLHELNGIKIADFLSPFSEKAKFWKDSITNNQVPQGEGSGSGIKRGIFGLTP</sequence>
<dbReference type="EMBL" id="CCEJ010000005">
    <property type="protein sequence ID" value="CDR34023.1"/>
    <property type="molecule type" value="Genomic_DNA"/>
</dbReference>
<dbReference type="eggNOG" id="ENOG5033471">
    <property type="taxonomic scope" value="Bacteria"/>
</dbReference>
<proteinExistence type="predicted"/>
<dbReference type="InterPro" id="IPR010261">
    <property type="entry name" value="Tir_chaperone"/>
</dbReference>
<protein>
    <submittedName>
        <fullName evidence="1">Type III secretion chaperone SycE</fullName>
    </submittedName>
</protein>
<gene>
    <name evidence="1" type="primary">syce3</name>
    <name evidence="1" type="ORF">CSEC_1200</name>
</gene>
<dbReference type="OrthoDB" id="21388at2"/>
<dbReference type="Proteomes" id="UP000031552">
    <property type="component" value="Unassembled WGS sequence"/>
</dbReference>
<dbReference type="Pfam" id="PF05932">
    <property type="entry name" value="CesT"/>
    <property type="match status" value="1"/>
</dbReference>
<dbReference type="RefSeq" id="WP_041017580.1">
    <property type="nucleotide sequence ID" value="NZ_CCEJ010000005.1"/>
</dbReference>
<accession>A0A090D228</accession>
<dbReference type="AlphaFoldDB" id="A0A090D228"/>
<comment type="caution">
    <text evidence="1">The sequence shown here is derived from an EMBL/GenBank/DDBJ whole genome shotgun (WGS) entry which is preliminary data.</text>
</comment>
<organism evidence="1 2">
    <name type="scientific">Candidatus Criblamydia sequanensis CRIB-18</name>
    <dbReference type="NCBI Taxonomy" id="1437425"/>
    <lineage>
        <taxon>Bacteria</taxon>
        <taxon>Pseudomonadati</taxon>
        <taxon>Chlamydiota</taxon>
        <taxon>Chlamydiia</taxon>
        <taxon>Parachlamydiales</taxon>
        <taxon>Candidatus Criblamydiaceae</taxon>
        <taxon>Candidatus Criblamydia</taxon>
    </lineage>
</organism>
<evidence type="ECO:0000313" key="2">
    <source>
        <dbReference type="Proteomes" id="UP000031552"/>
    </source>
</evidence>
<dbReference type="Gene3D" id="3.30.1460.10">
    <property type="match status" value="1"/>
</dbReference>
<reference evidence="1" key="1">
    <citation type="submission" date="2013-12" db="EMBL/GenBank/DDBJ databases">
        <authorList>
            <person name="Linke B."/>
        </authorList>
    </citation>
    <scope>NUCLEOTIDE SEQUENCE [LARGE SCALE GENOMIC DNA]</scope>
    <source>
        <strain evidence="1">CRIB-18</strain>
    </source>
</reference>
<name>A0A090D228_9BACT</name>
<evidence type="ECO:0000313" key="1">
    <source>
        <dbReference type="EMBL" id="CDR34023.1"/>
    </source>
</evidence>